<reference evidence="1 2" key="1">
    <citation type="journal article" date="2015" name="Nat. Commun.">
        <title>Lucilia cuprina genome unlocks parasitic fly biology to underpin future interventions.</title>
        <authorList>
            <person name="Anstead C.A."/>
            <person name="Korhonen P.K."/>
            <person name="Young N.D."/>
            <person name="Hall R.S."/>
            <person name="Jex A.R."/>
            <person name="Murali S.C."/>
            <person name="Hughes D.S."/>
            <person name="Lee S.F."/>
            <person name="Perry T."/>
            <person name="Stroehlein A.J."/>
            <person name="Ansell B.R."/>
            <person name="Breugelmans B."/>
            <person name="Hofmann A."/>
            <person name="Qu J."/>
            <person name="Dugan S."/>
            <person name="Lee S.L."/>
            <person name="Chao H."/>
            <person name="Dinh H."/>
            <person name="Han Y."/>
            <person name="Doddapaneni H.V."/>
            <person name="Worley K.C."/>
            <person name="Muzny D.M."/>
            <person name="Ioannidis P."/>
            <person name="Waterhouse R.M."/>
            <person name="Zdobnov E.M."/>
            <person name="James P.J."/>
            <person name="Bagnall N.H."/>
            <person name="Kotze A.C."/>
            <person name="Gibbs R.A."/>
            <person name="Richards S."/>
            <person name="Batterham P."/>
            <person name="Gasser R.B."/>
        </authorList>
    </citation>
    <scope>NUCLEOTIDE SEQUENCE [LARGE SCALE GENOMIC DNA]</scope>
    <source>
        <strain evidence="1 2">LS</strain>
        <tissue evidence="1">Full body</tissue>
    </source>
</reference>
<proteinExistence type="predicted"/>
<accession>A0A0L0CRM4</accession>
<evidence type="ECO:0000313" key="1">
    <source>
        <dbReference type="EMBL" id="KNC34867.1"/>
    </source>
</evidence>
<protein>
    <submittedName>
        <fullName evidence="1">Uncharacterized protein</fullName>
    </submittedName>
</protein>
<keyword evidence="2" id="KW-1185">Reference proteome</keyword>
<sequence length="166" mass="19464">MYYDKKLDKIIGLKDYVIEGLQSIGRKHVHFVSDQGRRYNVFFENYVVSWKDIEYFYDIDSNLEIRRDCGNANSVTSTMFSCLFQKRWGLNFVNLLKEGNCEIHDDDESFPTISNSSRSIQEIIATKVYNEWEEFQSLPRPDNSCENVLPDDNLNSSIFLGYLNLI</sequence>
<dbReference type="Proteomes" id="UP000037069">
    <property type="component" value="Unassembled WGS sequence"/>
</dbReference>
<evidence type="ECO:0000313" key="2">
    <source>
        <dbReference type="Proteomes" id="UP000037069"/>
    </source>
</evidence>
<gene>
    <name evidence="1" type="ORF">FF38_11112</name>
</gene>
<comment type="caution">
    <text evidence="1">The sequence shown here is derived from an EMBL/GenBank/DDBJ whole genome shotgun (WGS) entry which is preliminary data.</text>
</comment>
<dbReference type="EMBL" id="JRES01000018">
    <property type="protein sequence ID" value="KNC34867.1"/>
    <property type="molecule type" value="Genomic_DNA"/>
</dbReference>
<name>A0A0L0CRM4_LUCCU</name>
<dbReference type="AlphaFoldDB" id="A0A0L0CRM4"/>
<organism evidence="1 2">
    <name type="scientific">Lucilia cuprina</name>
    <name type="common">Green bottle fly</name>
    <name type="synonym">Australian sheep blowfly</name>
    <dbReference type="NCBI Taxonomy" id="7375"/>
    <lineage>
        <taxon>Eukaryota</taxon>
        <taxon>Metazoa</taxon>
        <taxon>Ecdysozoa</taxon>
        <taxon>Arthropoda</taxon>
        <taxon>Hexapoda</taxon>
        <taxon>Insecta</taxon>
        <taxon>Pterygota</taxon>
        <taxon>Neoptera</taxon>
        <taxon>Endopterygota</taxon>
        <taxon>Diptera</taxon>
        <taxon>Brachycera</taxon>
        <taxon>Muscomorpha</taxon>
        <taxon>Oestroidea</taxon>
        <taxon>Calliphoridae</taxon>
        <taxon>Luciliinae</taxon>
        <taxon>Lucilia</taxon>
    </lineage>
</organism>